<reference evidence="1 2" key="1">
    <citation type="journal article" date="2018" name="Nat. Genet.">
        <title>The Rosa genome provides new insights in the design of modern roses.</title>
        <authorList>
            <person name="Bendahmane M."/>
        </authorList>
    </citation>
    <scope>NUCLEOTIDE SEQUENCE [LARGE SCALE GENOMIC DNA]</scope>
    <source>
        <strain evidence="2">cv. Old Blush</strain>
    </source>
</reference>
<name>A0A2P6QR09_ROSCH</name>
<dbReference type="Proteomes" id="UP000238479">
    <property type="component" value="Chromosome 4"/>
</dbReference>
<sequence>MRVGCLTRVLVQLSWYQSSGCDLGALQFFKDSYTNLQDLLLFYFDFCSATQISLHHLHQL</sequence>
<protein>
    <submittedName>
        <fullName evidence="1">Uncharacterized protein</fullName>
    </submittedName>
</protein>
<dbReference type="EMBL" id="PDCK01000042">
    <property type="protein sequence ID" value="PRQ36577.1"/>
    <property type="molecule type" value="Genomic_DNA"/>
</dbReference>
<dbReference type="AlphaFoldDB" id="A0A2P6QR09"/>
<dbReference type="Gramene" id="PRQ36577">
    <property type="protein sequence ID" value="PRQ36577"/>
    <property type="gene ID" value="RchiOBHm_Chr4g0393141"/>
</dbReference>
<gene>
    <name evidence="1" type="ORF">RchiOBHm_Chr4g0393141</name>
</gene>
<keyword evidence="2" id="KW-1185">Reference proteome</keyword>
<proteinExistence type="predicted"/>
<organism evidence="1 2">
    <name type="scientific">Rosa chinensis</name>
    <name type="common">China rose</name>
    <dbReference type="NCBI Taxonomy" id="74649"/>
    <lineage>
        <taxon>Eukaryota</taxon>
        <taxon>Viridiplantae</taxon>
        <taxon>Streptophyta</taxon>
        <taxon>Embryophyta</taxon>
        <taxon>Tracheophyta</taxon>
        <taxon>Spermatophyta</taxon>
        <taxon>Magnoliopsida</taxon>
        <taxon>eudicotyledons</taxon>
        <taxon>Gunneridae</taxon>
        <taxon>Pentapetalae</taxon>
        <taxon>rosids</taxon>
        <taxon>fabids</taxon>
        <taxon>Rosales</taxon>
        <taxon>Rosaceae</taxon>
        <taxon>Rosoideae</taxon>
        <taxon>Rosoideae incertae sedis</taxon>
        <taxon>Rosa</taxon>
    </lineage>
</organism>
<evidence type="ECO:0000313" key="1">
    <source>
        <dbReference type="EMBL" id="PRQ36577.1"/>
    </source>
</evidence>
<evidence type="ECO:0000313" key="2">
    <source>
        <dbReference type="Proteomes" id="UP000238479"/>
    </source>
</evidence>
<comment type="caution">
    <text evidence="1">The sequence shown here is derived from an EMBL/GenBank/DDBJ whole genome shotgun (WGS) entry which is preliminary data.</text>
</comment>
<accession>A0A2P6QR09</accession>